<reference evidence="1 2" key="1">
    <citation type="submission" date="2018-11" db="EMBL/GenBank/DDBJ databases">
        <title>Complete genome sequence of Leptospira kmetyi isolate LS 001/16 from soil sample associated with a leptospirosis patient in Kelantan.</title>
        <authorList>
            <person name="Muhammad Yusoff F."/>
            <person name="Muhammad Yusoff S."/>
            <person name="Ahmad M.N."/>
            <person name="Yusof N.Y."/>
            <person name="Aziah I."/>
        </authorList>
    </citation>
    <scope>NUCLEOTIDE SEQUENCE [LARGE SCALE GENOMIC DNA]</scope>
    <source>
        <strain evidence="1 2">LS 001/16</strain>
    </source>
</reference>
<protein>
    <recommendedName>
        <fullName evidence="3">LamG domain-containing protein</fullName>
    </recommendedName>
</protein>
<dbReference type="KEGG" id="lkm:EFP84_12785"/>
<dbReference type="SUPFAM" id="SSF49899">
    <property type="entry name" value="Concanavalin A-like lectins/glucanases"/>
    <property type="match status" value="1"/>
</dbReference>
<evidence type="ECO:0000313" key="1">
    <source>
        <dbReference type="EMBL" id="AYV56303.1"/>
    </source>
</evidence>
<dbReference type="Proteomes" id="UP000276407">
    <property type="component" value="Chromosome 1"/>
</dbReference>
<organism evidence="1 2">
    <name type="scientific">Leptospira kmetyi</name>
    <dbReference type="NCBI Taxonomy" id="408139"/>
    <lineage>
        <taxon>Bacteria</taxon>
        <taxon>Pseudomonadati</taxon>
        <taxon>Spirochaetota</taxon>
        <taxon>Spirochaetia</taxon>
        <taxon>Leptospirales</taxon>
        <taxon>Leptospiraceae</taxon>
        <taxon>Leptospira</taxon>
    </lineage>
</organism>
<evidence type="ECO:0000313" key="2">
    <source>
        <dbReference type="Proteomes" id="UP000276407"/>
    </source>
</evidence>
<dbReference type="AlphaFoldDB" id="A0AAD0XQZ5"/>
<dbReference type="Gene3D" id="2.60.40.10">
    <property type="entry name" value="Immunoglobulins"/>
    <property type="match status" value="1"/>
</dbReference>
<dbReference type="RefSeq" id="WP_010572782.1">
    <property type="nucleotide sequence ID" value="NZ_CP033614.1"/>
</dbReference>
<dbReference type="Gene3D" id="2.60.120.200">
    <property type="match status" value="1"/>
</dbReference>
<gene>
    <name evidence="1" type="ORF">EFP84_12785</name>
</gene>
<dbReference type="InterPro" id="IPR013320">
    <property type="entry name" value="ConA-like_dom_sf"/>
</dbReference>
<dbReference type="InterPro" id="IPR013783">
    <property type="entry name" value="Ig-like_fold"/>
</dbReference>
<dbReference type="Pfam" id="PF13385">
    <property type="entry name" value="Laminin_G_3"/>
    <property type="match status" value="1"/>
</dbReference>
<accession>A0AAD0XQZ5</accession>
<dbReference type="EMBL" id="CP033614">
    <property type="protein sequence ID" value="AYV56303.1"/>
    <property type="molecule type" value="Genomic_DNA"/>
</dbReference>
<proteinExistence type="predicted"/>
<name>A0AAD0XQZ5_9LEPT</name>
<evidence type="ECO:0008006" key="3">
    <source>
        <dbReference type="Google" id="ProtNLM"/>
    </source>
</evidence>
<sequence length="390" mass="40792">MKSILLILTSITFSSLTFCQYDPESSSLPELSIAWAKQGTTSNASVAIGPSGPIGVSINQVSLSSGATYDFQSVLNGFRSPTATITITNSSGGDFTIPTSNFLNISGANASDFIVTGSPNGTITNGASATASIYFNSSSAGLRTATLNVQPGGNIASVNVTLQGTGVSNVGTLSLFSQFESIGFNDSSGNGNNGFVTGNFGGTFVPGIVGNAIRLGYGATPAFDYIDIPDSAAQNFHFAGTQPISVTAWVSPDTSSIGTIFDKSENNGPFSNLIFDLIVSNTLLGVQSWQEGAFSEGFSWNGSIVGWHHVACVYDPTLGNPNTTLYYDGVAVQTGYIFSSTFAPPNSQAANIGRFRRDASQLYVGLIDELRVYYPVALSASQIQIIYNSR</sequence>